<evidence type="ECO:0000313" key="3">
    <source>
        <dbReference type="EMBL" id="NMQ20284.1"/>
    </source>
</evidence>
<comment type="caution">
    <text evidence="3">The sequence shown here is derived from an EMBL/GenBank/DDBJ whole genome shotgun (WGS) entry which is preliminary data.</text>
</comment>
<evidence type="ECO:0000259" key="2">
    <source>
        <dbReference type="Pfam" id="PF13231"/>
    </source>
</evidence>
<evidence type="ECO:0000313" key="4">
    <source>
        <dbReference type="Proteomes" id="UP000760480"/>
    </source>
</evidence>
<accession>A0ABX1TP14</accession>
<dbReference type="EMBL" id="SPMZ01000043">
    <property type="protein sequence ID" value="NMQ20284.1"/>
    <property type="molecule type" value="Genomic_DNA"/>
</dbReference>
<feature type="domain" description="Glycosyltransferase RgtA/B/C/D-like" evidence="2">
    <location>
        <begin position="2"/>
        <end position="30"/>
    </location>
</feature>
<name>A0ABX1TP14_9GAMM</name>
<protein>
    <recommendedName>
        <fullName evidence="2">Glycosyltransferase RgtA/B/C/D-like domain-containing protein</fullName>
    </recommendedName>
</protein>
<gene>
    <name evidence="3" type="ORF">E4P82_14425</name>
</gene>
<dbReference type="Proteomes" id="UP000760480">
    <property type="component" value="Unassembled WGS sequence"/>
</dbReference>
<evidence type="ECO:0000256" key="1">
    <source>
        <dbReference type="SAM" id="Phobius"/>
    </source>
</evidence>
<proteinExistence type="predicted"/>
<dbReference type="RefSeq" id="WP_420887121.1">
    <property type="nucleotide sequence ID" value="NZ_SPMZ01000043.1"/>
</dbReference>
<organism evidence="3 4">
    <name type="scientific">Candidatus Competibacter phosphatis</name>
    <dbReference type="NCBI Taxonomy" id="221280"/>
    <lineage>
        <taxon>Bacteria</taxon>
        <taxon>Pseudomonadati</taxon>
        <taxon>Pseudomonadota</taxon>
        <taxon>Gammaproteobacteria</taxon>
        <taxon>Candidatus Competibacteraceae</taxon>
        <taxon>Candidatus Competibacter</taxon>
    </lineage>
</organism>
<feature type="transmembrane region" description="Helical" evidence="1">
    <location>
        <begin position="6"/>
        <end position="31"/>
    </location>
</feature>
<keyword evidence="1" id="KW-1133">Transmembrane helix</keyword>
<keyword evidence="1" id="KW-0812">Transmembrane</keyword>
<keyword evidence="4" id="KW-1185">Reference proteome</keyword>
<dbReference type="InterPro" id="IPR038731">
    <property type="entry name" value="RgtA/B/C-like"/>
</dbReference>
<dbReference type="Pfam" id="PF13231">
    <property type="entry name" value="PMT_2"/>
    <property type="match status" value="1"/>
</dbReference>
<keyword evidence="1" id="KW-0472">Membrane</keyword>
<reference evidence="3 4" key="1">
    <citation type="submission" date="2019-03" db="EMBL/GenBank/DDBJ databases">
        <title>Metabolic reconstructions from genomes of highly enriched 'Candidatus Accumulibacter' and 'Candidatus Competibacter' bioreactor populations.</title>
        <authorList>
            <person name="Annavajhala M.K."/>
            <person name="Welles L."/>
            <person name="Abbas B."/>
            <person name="Sorokin D."/>
            <person name="Park H."/>
            <person name="Van Loosdrecht M."/>
            <person name="Chandran K."/>
        </authorList>
    </citation>
    <scope>NUCLEOTIDE SEQUENCE [LARGE SCALE GENOMIC DNA]</scope>
    <source>
        <strain evidence="3 4">SBR_G</strain>
    </source>
</reference>
<sequence length="35" mass="3720">MAWVGIGLAIGLGMLSKYTIALLGIAAFVFYTNRS</sequence>